<proteinExistence type="predicted"/>
<evidence type="ECO:0000256" key="3">
    <source>
        <dbReference type="ARBA" id="ARBA00022692"/>
    </source>
</evidence>
<evidence type="ECO:0000256" key="6">
    <source>
        <dbReference type="ARBA" id="ARBA00023136"/>
    </source>
</evidence>
<dbReference type="RefSeq" id="XP_001023292.3">
    <property type="nucleotide sequence ID" value="XM_001023292.3"/>
</dbReference>
<dbReference type="Gene3D" id="1.10.287.70">
    <property type="match status" value="1"/>
</dbReference>
<keyword evidence="5" id="KW-0406">Ion transport</keyword>
<name>I7LWX7_TETTS</name>
<evidence type="ECO:0000256" key="5">
    <source>
        <dbReference type="ARBA" id="ARBA00023065"/>
    </source>
</evidence>
<organism evidence="10 11">
    <name type="scientific">Tetrahymena thermophila (strain SB210)</name>
    <dbReference type="NCBI Taxonomy" id="312017"/>
    <lineage>
        <taxon>Eukaryota</taxon>
        <taxon>Sar</taxon>
        <taxon>Alveolata</taxon>
        <taxon>Ciliophora</taxon>
        <taxon>Intramacronucleata</taxon>
        <taxon>Oligohymenophorea</taxon>
        <taxon>Hymenostomatida</taxon>
        <taxon>Tetrahymenina</taxon>
        <taxon>Tetrahymenidae</taxon>
        <taxon>Tetrahymena</taxon>
    </lineage>
</organism>
<evidence type="ECO:0000259" key="9">
    <source>
        <dbReference type="Pfam" id="PF00520"/>
    </source>
</evidence>
<evidence type="ECO:0000256" key="4">
    <source>
        <dbReference type="ARBA" id="ARBA00022989"/>
    </source>
</evidence>
<accession>I7LWX7</accession>
<feature type="transmembrane region" description="Helical" evidence="8">
    <location>
        <begin position="394"/>
        <end position="415"/>
    </location>
</feature>
<dbReference type="GO" id="GO:0005886">
    <property type="term" value="C:plasma membrane"/>
    <property type="evidence" value="ECO:0007669"/>
    <property type="project" value="TreeGrafter"/>
</dbReference>
<dbReference type="InParanoid" id="I7LWX7"/>
<dbReference type="InterPro" id="IPR014710">
    <property type="entry name" value="RmlC-like_jellyroll"/>
</dbReference>
<evidence type="ECO:0000256" key="7">
    <source>
        <dbReference type="SAM" id="MobiDB-lite"/>
    </source>
</evidence>
<keyword evidence="3 8" id="KW-0812">Transmembrane</keyword>
<feature type="transmembrane region" description="Helical" evidence="8">
    <location>
        <begin position="489"/>
        <end position="514"/>
    </location>
</feature>
<sequence length="1356" mass="160046">MNENQNDSIFNTDNQIILKSKMELSNVENINLTFHADQEENSYIYEIQDQGALNRREYFVSSMAEQKRYKKSSSSVSSIKDVKYEDSNYAQSPRQKDVSLIQNMLEKTNTITKEKQQSMLRTSQLISSNNCNLLSPSQLTAIEVKKTQSQEQQALITQEQKYSNNYNRSIIQKKTFLQESRTSQEFHPINVDLTKYNQKNIFSPQVKKSPYSDKIDLQSSAIYYDVNQFKSEYNYRKNYLVIITYMKKIANKLLLKLAYKDNRLLNSTHLTIIRDKAIVDYQSYFNELFKSQKYVYPLKFQDHLLDNKKNQILLRNTNTNTQKRNTNIFVFILKIMISALKQANDIVGVISPNSVIIAIIQVIIVLLIFYFIFILSIQSCFLDYYQQQIDEIQYIYISGIGYTLIDIYIGFYQGFYEFGCVQNNRYQIACRYLKKRFYIDLIMLNCYIFNYLYQQNISILLTIIFSVIQVNNKVKQINDYFKLSSRFPFWFDILKLLVTILIIAHICGCGFYYVSVISQKSQFDQVFKDGNFNWIDFQGLTNSSWQTKYVYSLYFSVITMATVGYGDVFPVNINERIYVIAMTFVSCGSFAYSINYIGQIFTQIQQQSQSFQQKQYDLLNYMRLKHISKETQTRILKYLEYLEDKTDQIAIKGQQILDDYPPELRDEVMKENFLKLLNLAPFLKNTFSQNFLLQLCLKFKEKRIGPGEILVRKNQKLEYLYILTKGIAEYVNFDGVEKLPLYQIKNIQNEQTLIDVRLFFTGIEADVSIQSKIVSCVAYISFEDFYNVVKQFPSDYEVFCMLKDQFLNDSRQYLQCQSCRQIGHSFINCPQLHYDLDNQLFLQRQIKSIPQQRFFQNRSRQKKYNSVFQKFITSQNLKLFRWTLVQKYLQNYNHIDPIAEASVMENEKQFYRRCPKFNLQYFSVQSQIAIERKNTGDLSSESQSECSLSSDSFTKSSQSSNKSPSHYTQSLFSEQKLKSPLSEVSIKSHDNKRSSRRTHTLKRKTVELENQIVTIRDIPINDSQQDNTIFNQEVENQKQLNLESLQKLDTMDRSVDNFAPDIRIQYFQKNSHKKNSQIFEGKQCDDQNTQTNYSFKASTKNKSDTLKIQTSDIDNKLNEYQQQSDLKNSINCHVQNLLSQNLVFQVMQKIVNDSLNKTKKSFSHTSISYQQQESMDITKDQIDSLQKFKKRQNLLTNNIIFQNFKRIPSINTNMQKQDQQISNNKEVQKGESHIFGKLEFSFDRIQEFEKYFPKNNWTKVIKSYKKQNIIEKIIQAKQNKKMNKATQKIKFIESSKNFINIASPSPASQFRCKIQKLKQNQNIHFIQIKQQIRIHQKAKKVFCQNELNLHFSQYFI</sequence>
<protein>
    <submittedName>
        <fullName evidence="10">Cation channel family protein</fullName>
    </submittedName>
</protein>
<feature type="transmembrane region" description="Helical" evidence="8">
    <location>
        <begin position="355"/>
        <end position="382"/>
    </location>
</feature>
<dbReference type="Proteomes" id="UP000009168">
    <property type="component" value="Unassembled WGS sequence"/>
</dbReference>
<evidence type="ECO:0000313" key="11">
    <source>
        <dbReference type="Proteomes" id="UP000009168"/>
    </source>
</evidence>
<keyword evidence="6 8" id="KW-0472">Membrane</keyword>
<dbReference type="GO" id="GO:0042391">
    <property type="term" value="P:regulation of membrane potential"/>
    <property type="evidence" value="ECO:0007669"/>
    <property type="project" value="TreeGrafter"/>
</dbReference>
<dbReference type="InterPro" id="IPR018490">
    <property type="entry name" value="cNMP-bd_dom_sf"/>
</dbReference>
<keyword evidence="2" id="KW-0813">Transport</keyword>
<dbReference type="eggNOG" id="KOG0498">
    <property type="taxonomic scope" value="Eukaryota"/>
</dbReference>
<evidence type="ECO:0000256" key="8">
    <source>
        <dbReference type="SAM" id="Phobius"/>
    </source>
</evidence>
<evidence type="ECO:0000256" key="1">
    <source>
        <dbReference type="ARBA" id="ARBA00004141"/>
    </source>
</evidence>
<feature type="transmembrane region" description="Helical" evidence="8">
    <location>
        <begin position="577"/>
        <end position="598"/>
    </location>
</feature>
<dbReference type="Gene3D" id="1.10.287.630">
    <property type="entry name" value="Helix hairpin bin"/>
    <property type="match status" value="1"/>
</dbReference>
<dbReference type="Pfam" id="PF00520">
    <property type="entry name" value="Ion_trans"/>
    <property type="match status" value="1"/>
</dbReference>
<dbReference type="KEGG" id="tet:TTHERM_00444300"/>
<dbReference type="SUPFAM" id="SSF51206">
    <property type="entry name" value="cAMP-binding domain-like"/>
    <property type="match status" value="1"/>
</dbReference>
<dbReference type="GeneID" id="7826927"/>
<dbReference type="SUPFAM" id="SSF81324">
    <property type="entry name" value="Voltage-gated potassium channels"/>
    <property type="match status" value="1"/>
</dbReference>
<dbReference type="InterPro" id="IPR000595">
    <property type="entry name" value="cNMP-bd_dom"/>
</dbReference>
<feature type="compositionally biased region" description="Low complexity" evidence="7">
    <location>
        <begin position="949"/>
        <end position="965"/>
    </location>
</feature>
<feature type="compositionally biased region" description="Basic residues" evidence="7">
    <location>
        <begin position="994"/>
        <end position="1003"/>
    </location>
</feature>
<dbReference type="GO" id="GO:0005249">
    <property type="term" value="F:voltage-gated potassium channel activity"/>
    <property type="evidence" value="ECO:0007669"/>
    <property type="project" value="TreeGrafter"/>
</dbReference>
<keyword evidence="4 8" id="KW-1133">Transmembrane helix</keyword>
<dbReference type="EMBL" id="GG662504">
    <property type="protein sequence ID" value="EAS03047.3"/>
    <property type="molecule type" value="Genomic_DNA"/>
</dbReference>
<dbReference type="InterPro" id="IPR050818">
    <property type="entry name" value="KCNH_animal-type"/>
</dbReference>
<gene>
    <name evidence="10" type="ORF">TTHERM_00444300</name>
</gene>
<feature type="domain" description="Ion transport" evidence="9">
    <location>
        <begin position="360"/>
        <end position="608"/>
    </location>
</feature>
<dbReference type="InterPro" id="IPR005821">
    <property type="entry name" value="Ion_trans_dom"/>
</dbReference>
<feature type="transmembrane region" description="Helical" evidence="8">
    <location>
        <begin position="549"/>
        <end position="565"/>
    </location>
</feature>
<feature type="transmembrane region" description="Helical" evidence="8">
    <location>
        <begin position="451"/>
        <end position="468"/>
    </location>
</feature>
<evidence type="ECO:0000313" key="10">
    <source>
        <dbReference type="EMBL" id="EAS03047.3"/>
    </source>
</evidence>
<dbReference type="OrthoDB" id="421226at2759"/>
<dbReference type="PANTHER" id="PTHR10217:SF435">
    <property type="entry name" value="POTASSIUM VOLTAGE-GATED CHANNEL PROTEIN EAG"/>
    <property type="match status" value="1"/>
</dbReference>
<dbReference type="CDD" id="cd00038">
    <property type="entry name" value="CAP_ED"/>
    <property type="match status" value="1"/>
</dbReference>
<feature type="region of interest" description="Disordered" evidence="7">
    <location>
        <begin position="949"/>
        <end position="1003"/>
    </location>
</feature>
<dbReference type="PANTHER" id="PTHR10217">
    <property type="entry name" value="VOLTAGE AND LIGAND GATED POTASSIUM CHANNEL"/>
    <property type="match status" value="1"/>
</dbReference>
<reference evidence="11" key="1">
    <citation type="journal article" date="2006" name="PLoS Biol.">
        <title>Macronuclear genome sequence of the ciliate Tetrahymena thermophila, a model eukaryote.</title>
        <authorList>
            <person name="Eisen J.A."/>
            <person name="Coyne R.S."/>
            <person name="Wu M."/>
            <person name="Wu D."/>
            <person name="Thiagarajan M."/>
            <person name="Wortman J.R."/>
            <person name="Badger J.H."/>
            <person name="Ren Q."/>
            <person name="Amedeo P."/>
            <person name="Jones K.M."/>
            <person name="Tallon L.J."/>
            <person name="Delcher A.L."/>
            <person name="Salzberg S.L."/>
            <person name="Silva J.C."/>
            <person name="Haas B.J."/>
            <person name="Majoros W.H."/>
            <person name="Farzad M."/>
            <person name="Carlton J.M."/>
            <person name="Smith R.K. Jr."/>
            <person name="Garg J."/>
            <person name="Pearlman R.E."/>
            <person name="Karrer K.M."/>
            <person name="Sun L."/>
            <person name="Manning G."/>
            <person name="Elde N.C."/>
            <person name="Turkewitz A.P."/>
            <person name="Asai D.J."/>
            <person name="Wilkes D.E."/>
            <person name="Wang Y."/>
            <person name="Cai H."/>
            <person name="Collins K."/>
            <person name="Stewart B.A."/>
            <person name="Lee S.R."/>
            <person name="Wilamowska K."/>
            <person name="Weinberg Z."/>
            <person name="Ruzzo W.L."/>
            <person name="Wloga D."/>
            <person name="Gaertig J."/>
            <person name="Frankel J."/>
            <person name="Tsao C.-C."/>
            <person name="Gorovsky M.A."/>
            <person name="Keeling P.J."/>
            <person name="Waller R.F."/>
            <person name="Patron N.J."/>
            <person name="Cherry J.M."/>
            <person name="Stover N.A."/>
            <person name="Krieger C.J."/>
            <person name="del Toro C."/>
            <person name="Ryder H.F."/>
            <person name="Williamson S.C."/>
            <person name="Barbeau R.A."/>
            <person name="Hamilton E.P."/>
            <person name="Orias E."/>
        </authorList>
    </citation>
    <scope>NUCLEOTIDE SEQUENCE [LARGE SCALE GENOMIC DNA]</scope>
    <source>
        <strain evidence="11">SB210</strain>
    </source>
</reference>
<evidence type="ECO:0000256" key="2">
    <source>
        <dbReference type="ARBA" id="ARBA00022448"/>
    </source>
</evidence>
<keyword evidence="11" id="KW-1185">Reference proteome</keyword>
<comment type="subcellular location">
    <subcellularLocation>
        <location evidence="1">Membrane</location>
        <topology evidence="1">Multi-pass membrane protein</topology>
    </subcellularLocation>
</comment>
<dbReference type="Gene3D" id="2.60.120.10">
    <property type="entry name" value="Jelly Rolls"/>
    <property type="match status" value="1"/>
</dbReference>